<evidence type="ECO:0000256" key="4">
    <source>
        <dbReference type="ARBA" id="ARBA00022505"/>
    </source>
</evidence>
<dbReference type="Gene3D" id="2.170.190.11">
    <property type="entry name" value="Molybdopterin biosynthesis moea protein, domain 3"/>
    <property type="match status" value="1"/>
</dbReference>
<comment type="function">
    <text evidence="1 7">Catalyzes the insertion of molybdate into adenylated molybdopterin with the concomitant release of AMP.</text>
</comment>
<comment type="similarity">
    <text evidence="3 7">Belongs to the MoeA family.</text>
</comment>
<name>S4XIL4_9CORY</name>
<feature type="domain" description="MoaB/Mog" evidence="8">
    <location>
        <begin position="181"/>
        <end position="322"/>
    </location>
</feature>
<comment type="pathway">
    <text evidence="2 7">Cofactor biosynthesis; molybdopterin biosynthesis.</text>
</comment>
<dbReference type="SUPFAM" id="SSF53218">
    <property type="entry name" value="Molybdenum cofactor biosynthesis proteins"/>
    <property type="match status" value="1"/>
</dbReference>
<dbReference type="RefSeq" id="WP_020441919.1">
    <property type="nucleotide sequence ID" value="NC_021663.1"/>
</dbReference>
<dbReference type="KEGG" id="cter:A606_09630"/>
<protein>
    <recommendedName>
        <fullName evidence="7">Molybdopterin molybdenumtransferase</fullName>
        <ecNumber evidence="7">2.10.1.1</ecNumber>
    </recommendedName>
</protein>
<dbReference type="GO" id="GO:0061599">
    <property type="term" value="F:molybdopterin molybdotransferase activity"/>
    <property type="evidence" value="ECO:0007669"/>
    <property type="project" value="UniProtKB-UniRule"/>
</dbReference>
<dbReference type="InterPro" id="IPR036135">
    <property type="entry name" value="MoeA_linker/N_sf"/>
</dbReference>
<evidence type="ECO:0000313" key="9">
    <source>
        <dbReference type="EMBL" id="AGP31565.1"/>
    </source>
</evidence>
<dbReference type="PANTHER" id="PTHR10192:SF5">
    <property type="entry name" value="GEPHYRIN"/>
    <property type="match status" value="1"/>
</dbReference>
<evidence type="ECO:0000256" key="6">
    <source>
        <dbReference type="ARBA" id="ARBA00047317"/>
    </source>
</evidence>
<comment type="catalytic activity">
    <reaction evidence="6">
        <text>adenylyl-molybdopterin + molybdate = Mo-molybdopterin + AMP + H(+)</text>
        <dbReference type="Rhea" id="RHEA:35047"/>
        <dbReference type="ChEBI" id="CHEBI:15378"/>
        <dbReference type="ChEBI" id="CHEBI:36264"/>
        <dbReference type="ChEBI" id="CHEBI:62727"/>
        <dbReference type="ChEBI" id="CHEBI:71302"/>
        <dbReference type="ChEBI" id="CHEBI:456215"/>
        <dbReference type="EC" id="2.10.1.1"/>
    </reaction>
</comment>
<dbReference type="eggNOG" id="COG0303">
    <property type="taxonomic scope" value="Bacteria"/>
</dbReference>
<dbReference type="Gene3D" id="3.40.980.10">
    <property type="entry name" value="MoaB/Mog-like domain"/>
    <property type="match status" value="1"/>
</dbReference>
<evidence type="ECO:0000256" key="3">
    <source>
        <dbReference type="ARBA" id="ARBA00010763"/>
    </source>
</evidence>
<accession>S4XIL4</accession>
<keyword evidence="5 7" id="KW-0501">Molybdenum cofactor biosynthesis</keyword>
<dbReference type="SUPFAM" id="SSF63882">
    <property type="entry name" value="MoeA N-terminal region -like"/>
    <property type="match status" value="1"/>
</dbReference>
<reference evidence="9 10" key="1">
    <citation type="submission" date="2012-06" db="EMBL/GenBank/DDBJ databases">
        <title>Complete genome sequence of Corynebacterium terpenotabidum Y-11 (=DSM 44721).</title>
        <authorList>
            <person name="Ruckert C."/>
            <person name="Albersmeier A."/>
            <person name="Al-Dilaimi A."/>
            <person name="Szczepanowski R."/>
            <person name="Kalinowski J."/>
        </authorList>
    </citation>
    <scope>NUCLEOTIDE SEQUENCE [LARGE SCALE GENOMIC DNA]</scope>
    <source>
        <strain evidence="9 10">Y-11</strain>
    </source>
</reference>
<dbReference type="Proteomes" id="UP000014809">
    <property type="component" value="Chromosome"/>
</dbReference>
<gene>
    <name evidence="9" type="ORF">A606_09630</name>
</gene>
<dbReference type="Pfam" id="PF00994">
    <property type="entry name" value="MoCF_biosynth"/>
    <property type="match status" value="1"/>
</dbReference>
<evidence type="ECO:0000256" key="7">
    <source>
        <dbReference type="RuleBase" id="RU365090"/>
    </source>
</evidence>
<dbReference type="InterPro" id="IPR005111">
    <property type="entry name" value="MoeA_C_domain_IV"/>
</dbReference>
<comment type="cofactor">
    <cofactor evidence="7">
        <name>Mg(2+)</name>
        <dbReference type="ChEBI" id="CHEBI:18420"/>
    </cofactor>
</comment>
<dbReference type="GO" id="GO:0006777">
    <property type="term" value="P:Mo-molybdopterin cofactor biosynthetic process"/>
    <property type="evidence" value="ECO:0007669"/>
    <property type="project" value="UniProtKB-UniRule"/>
</dbReference>
<dbReference type="OrthoDB" id="3196725at2"/>
<evidence type="ECO:0000256" key="1">
    <source>
        <dbReference type="ARBA" id="ARBA00002901"/>
    </source>
</evidence>
<dbReference type="AlphaFoldDB" id="S4XIL4"/>
<dbReference type="EC" id="2.10.1.1" evidence="7"/>
<organism evidence="9 10">
    <name type="scientific">Corynebacterium terpenotabidum Y-11</name>
    <dbReference type="NCBI Taxonomy" id="1200352"/>
    <lineage>
        <taxon>Bacteria</taxon>
        <taxon>Bacillati</taxon>
        <taxon>Actinomycetota</taxon>
        <taxon>Actinomycetes</taxon>
        <taxon>Mycobacteriales</taxon>
        <taxon>Corynebacteriaceae</taxon>
        <taxon>Corynebacterium</taxon>
    </lineage>
</organism>
<proteinExistence type="inferred from homology"/>
<keyword evidence="7" id="KW-0479">Metal-binding</keyword>
<dbReference type="Pfam" id="PF03454">
    <property type="entry name" value="MoeA_C"/>
    <property type="match status" value="1"/>
</dbReference>
<evidence type="ECO:0000313" key="10">
    <source>
        <dbReference type="Proteomes" id="UP000014809"/>
    </source>
</evidence>
<keyword evidence="4 7" id="KW-0500">Molybdenum</keyword>
<dbReference type="SMART" id="SM00852">
    <property type="entry name" value="MoCF_biosynth"/>
    <property type="match status" value="1"/>
</dbReference>
<dbReference type="InterPro" id="IPR036425">
    <property type="entry name" value="MoaB/Mog-like_dom_sf"/>
</dbReference>
<keyword evidence="7" id="KW-0460">Magnesium</keyword>
<dbReference type="PANTHER" id="PTHR10192">
    <property type="entry name" value="MOLYBDOPTERIN BIOSYNTHESIS PROTEIN"/>
    <property type="match status" value="1"/>
</dbReference>
<sequence>MNTLSWADARAAVTTAVLTHAARGTDTVPVSEAVGRTLATAVTSPMDVPHYTSSAMDGFAVRGSGPWRLLATPVQDAAGRNIHRTGGTLEPGEALPVLTGSLLPTGAEAVVRSEDAEVSCSGAQLHAAQPAVGKDIRPAGQERSAGAELLAAGVRLTPRHVAMLCAGGIDEVEVWRRPTVACAFTGNEIVRSGVPGPGEVRDAFSVSFPALLESWGASVISAEPVPDDPVAVEYWLRRPTTVDADIVVVTGGSGHSTQDFARRFILRAVSDDGEVLASGVACRPGHPTLIARRGAQLIIGAPGNPFAAHVALHSFVAPAVAAFTGAEDAPAVGLFSGVCATDVAPLDRDRVRLVPAVLRAPGGAGGTGAGGSGGVNATDGTTAAPIPGSHSHMLTGYATADVLLIVPPTGLTAGDAVEYLAL</sequence>
<dbReference type="CDD" id="cd00887">
    <property type="entry name" value="MoeA"/>
    <property type="match status" value="1"/>
</dbReference>
<dbReference type="Pfam" id="PF03453">
    <property type="entry name" value="MoeA_N"/>
    <property type="match status" value="1"/>
</dbReference>
<evidence type="ECO:0000259" key="8">
    <source>
        <dbReference type="SMART" id="SM00852"/>
    </source>
</evidence>
<dbReference type="Gene3D" id="3.90.105.10">
    <property type="entry name" value="Molybdopterin biosynthesis moea protein, domain 2"/>
    <property type="match status" value="1"/>
</dbReference>
<dbReference type="InterPro" id="IPR038987">
    <property type="entry name" value="MoeA-like"/>
</dbReference>
<evidence type="ECO:0000256" key="2">
    <source>
        <dbReference type="ARBA" id="ARBA00005046"/>
    </source>
</evidence>
<dbReference type="Gene3D" id="2.40.340.10">
    <property type="entry name" value="MoeA, C-terminal, domain IV"/>
    <property type="match status" value="1"/>
</dbReference>
<dbReference type="EMBL" id="CP003696">
    <property type="protein sequence ID" value="AGP31565.1"/>
    <property type="molecule type" value="Genomic_DNA"/>
</dbReference>
<dbReference type="GO" id="GO:0005829">
    <property type="term" value="C:cytosol"/>
    <property type="evidence" value="ECO:0007669"/>
    <property type="project" value="TreeGrafter"/>
</dbReference>
<keyword evidence="10" id="KW-1185">Reference proteome</keyword>
<dbReference type="InterPro" id="IPR036688">
    <property type="entry name" value="MoeA_C_domain_IV_sf"/>
</dbReference>
<dbReference type="HOGENOM" id="CLU_010186_1_1_11"/>
<dbReference type="PATRIC" id="fig|1200352.3.peg.1960"/>
<dbReference type="InterPro" id="IPR005110">
    <property type="entry name" value="MoeA_linker/N"/>
</dbReference>
<dbReference type="GO" id="GO:0046872">
    <property type="term" value="F:metal ion binding"/>
    <property type="evidence" value="ECO:0007669"/>
    <property type="project" value="UniProtKB-UniRule"/>
</dbReference>
<dbReference type="InterPro" id="IPR001453">
    <property type="entry name" value="MoaB/Mog_dom"/>
</dbReference>
<keyword evidence="7" id="KW-0808">Transferase</keyword>
<evidence type="ECO:0000256" key="5">
    <source>
        <dbReference type="ARBA" id="ARBA00023150"/>
    </source>
</evidence>
<dbReference type="STRING" id="1200352.A606_09630"/>
<dbReference type="UniPathway" id="UPA00344"/>